<sequence length="57" mass="6430">MNILHDGRRRPNGTLLSFLMITERRENICPAIMQTYKAVSHGEVQQATSSTIKVSQT</sequence>
<keyword evidence="2" id="KW-1185">Reference proteome</keyword>
<reference evidence="1" key="1">
    <citation type="journal article" date="2019" name="bioRxiv">
        <title>The Genome of the Zebra Mussel, Dreissena polymorpha: A Resource for Invasive Species Research.</title>
        <authorList>
            <person name="McCartney M.A."/>
            <person name="Auch B."/>
            <person name="Kono T."/>
            <person name="Mallez S."/>
            <person name="Zhang Y."/>
            <person name="Obille A."/>
            <person name="Becker A."/>
            <person name="Abrahante J.E."/>
            <person name="Garbe J."/>
            <person name="Badalamenti J.P."/>
            <person name="Herman A."/>
            <person name="Mangelson H."/>
            <person name="Liachko I."/>
            <person name="Sullivan S."/>
            <person name="Sone E.D."/>
            <person name="Koren S."/>
            <person name="Silverstein K.A.T."/>
            <person name="Beckman K.B."/>
            <person name="Gohl D.M."/>
        </authorList>
    </citation>
    <scope>NUCLEOTIDE SEQUENCE</scope>
    <source>
        <strain evidence="1">Duluth1</strain>
        <tissue evidence="1">Whole animal</tissue>
    </source>
</reference>
<accession>A0A9D4DRR3</accession>
<evidence type="ECO:0000313" key="2">
    <source>
        <dbReference type="Proteomes" id="UP000828390"/>
    </source>
</evidence>
<dbReference type="AlphaFoldDB" id="A0A9D4DRR3"/>
<reference evidence="1" key="2">
    <citation type="submission" date="2020-11" db="EMBL/GenBank/DDBJ databases">
        <authorList>
            <person name="McCartney M.A."/>
            <person name="Auch B."/>
            <person name="Kono T."/>
            <person name="Mallez S."/>
            <person name="Becker A."/>
            <person name="Gohl D.M."/>
            <person name="Silverstein K.A.T."/>
            <person name="Koren S."/>
            <person name="Bechman K.B."/>
            <person name="Herman A."/>
            <person name="Abrahante J.E."/>
            <person name="Garbe J."/>
        </authorList>
    </citation>
    <scope>NUCLEOTIDE SEQUENCE</scope>
    <source>
        <strain evidence="1">Duluth1</strain>
        <tissue evidence="1">Whole animal</tissue>
    </source>
</reference>
<dbReference type="EMBL" id="JAIWYP010000010">
    <property type="protein sequence ID" value="KAH3754637.1"/>
    <property type="molecule type" value="Genomic_DNA"/>
</dbReference>
<organism evidence="1 2">
    <name type="scientific">Dreissena polymorpha</name>
    <name type="common">Zebra mussel</name>
    <name type="synonym">Mytilus polymorpha</name>
    <dbReference type="NCBI Taxonomy" id="45954"/>
    <lineage>
        <taxon>Eukaryota</taxon>
        <taxon>Metazoa</taxon>
        <taxon>Spiralia</taxon>
        <taxon>Lophotrochozoa</taxon>
        <taxon>Mollusca</taxon>
        <taxon>Bivalvia</taxon>
        <taxon>Autobranchia</taxon>
        <taxon>Heteroconchia</taxon>
        <taxon>Euheterodonta</taxon>
        <taxon>Imparidentia</taxon>
        <taxon>Neoheterodontei</taxon>
        <taxon>Myida</taxon>
        <taxon>Dreissenoidea</taxon>
        <taxon>Dreissenidae</taxon>
        <taxon>Dreissena</taxon>
    </lineage>
</organism>
<name>A0A9D4DRR3_DREPO</name>
<proteinExistence type="predicted"/>
<evidence type="ECO:0000313" key="1">
    <source>
        <dbReference type="EMBL" id="KAH3754637.1"/>
    </source>
</evidence>
<protein>
    <submittedName>
        <fullName evidence="1">Uncharacterized protein</fullName>
    </submittedName>
</protein>
<comment type="caution">
    <text evidence="1">The sequence shown here is derived from an EMBL/GenBank/DDBJ whole genome shotgun (WGS) entry which is preliminary data.</text>
</comment>
<gene>
    <name evidence="1" type="ORF">DPMN_189318</name>
</gene>
<dbReference type="Proteomes" id="UP000828390">
    <property type="component" value="Unassembled WGS sequence"/>
</dbReference>